<feature type="transmembrane region" description="Helical" evidence="2">
    <location>
        <begin position="7"/>
        <end position="29"/>
    </location>
</feature>
<keyword evidence="4" id="KW-1185">Reference proteome</keyword>
<keyword evidence="2" id="KW-0812">Transmembrane</keyword>
<dbReference type="Proteomes" id="UP000234950">
    <property type="component" value="Unassembled WGS sequence"/>
</dbReference>
<feature type="region of interest" description="Disordered" evidence="1">
    <location>
        <begin position="148"/>
        <end position="175"/>
    </location>
</feature>
<dbReference type="RefSeq" id="WP_101650904.1">
    <property type="nucleotide sequence ID" value="NZ_PGVE01000088.1"/>
</dbReference>
<proteinExistence type="predicted"/>
<sequence>MKSWLKAVILTYLSLLFFGSFIAVGMLWTDALEKSLPFISEIKTFLYYFFAGAIGGSLRHLYMFCTHYMEDELHDYRKWIMYIFYPIFATGTAVVAVTLIQSGILLIQFTDYQDTPFAPIGIAFFVGFGFNRFVKKLNNVSKDIFETKKSKPSEENDKDTEEIKDNQTDSKNSPS</sequence>
<evidence type="ECO:0000313" key="3">
    <source>
        <dbReference type="EMBL" id="PLS01891.1"/>
    </source>
</evidence>
<feature type="transmembrane region" description="Helical" evidence="2">
    <location>
        <begin position="116"/>
        <end position="134"/>
    </location>
</feature>
<dbReference type="OrthoDB" id="2382179at2"/>
<evidence type="ECO:0000313" key="4">
    <source>
        <dbReference type="Proteomes" id="UP000234950"/>
    </source>
</evidence>
<protein>
    <submittedName>
        <fullName evidence="3">Uncharacterized protein</fullName>
    </submittedName>
</protein>
<feature type="transmembrane region" description="Helical" evidence="2">
    <location>
        <begin position="45"/>
        <end position="62"/>
    </location>
</feature>
<keyword evidence="2" id="KW-1133">Transmembrane helix</keyword>
<feature type="compositionally biased region" description="Basic and acidic residues" evidence="1">
    <location>
        <begin position="148"/>
        <end position="168"/>
    </location>
</feature>
<evidence type="ECO:0000256" key="2">
    <source>
        <dbReference type="SAM" id="Phobius"/>
    </source>
</evidence>
<keyword evidence="2" id="KW-0472">Membrane</keyword>
<name>A0A2N5H8Q7_9BACI</name>
<gene>
    <name evidence="3" type="ORF">CVD27_23370</name>
</gene>
<comment type="caution">
    <text evidence="3">The sequence shown here is derived from an EMBL/GenBank/DDBJ whole genome shotgun (WGS) entry which is preliminary data.</text>
</comment>
<organism evidence="3 4">
    <name type="scientific">Neobacillus cucumis</name>
    <dbReference type="NCBI Taxonomy" id="1740721"/>
    <lineage>
        <taxon>Bacteria</taxon>
        <taxon>Bacillati</taxon>
        <taxon>Bacillota</taxon>
        <taxon>Bacilli</taxon>
        <taxon>Bacillales</taxon>
        <taxon>Bacillaceae</taxon>
        <taxon>Neobacillus</taxon>
    </lineage>
</organism>
<reference evidence="3 4" key="1">
    <citation type="submission" date="2017-11" db="EMBL/GenBank/DDBJ databases">
        <title>Comparitive Functional Genomics of Dry Heat Resistant strains isolated from the Viking Spacecraft.</title>
        <authorList>
            <person name="Seuylemezian A."/>
            <person name="Cooper K."/>
            <person name="Vaishampayan P."/>
        </authorList>
    </citation>
    <scope>NUCLEOTIDE SEQUENCE [LARGE SCALE GENOMIC DNA]</scope>
    <source>
        <strain evidence="3 4">V32-6</strain>
    </source>
</reference>
<dbReference type="AlphaFoldDB" id="A0A2N5H8Q7"/>
<feature type="transmembrane region" description="Helical" evidence="2">
    <location>
        <begin position="83"/>
        <end position="110"/>
    </location>
</feature>
<accession>A0A2N5H8Q7</accession>
<dbReference type="EMBL" id="PGVE01000088">
    <property type="protein sequence ID" value="PLS01891.1"/>
    <property type="molecule type" value="Genomic_DNA"/>
</dbReference>
<evidence type="ECO:0000256" key="1">
    <source>
        <dbReference type="SAM" id="MobiDB-lite"/>
    </source>
</evidence>